<comment type="subcellular location">
    <subcellularLocation>
        <location evidence="1">Cell membrane</location>
        <topology evidence="1">Multi-pass membrane protein</topology>
    </subcellularLocation>
</comment>
<proteinExistence type="inferred from homology"/>
<dbReference type="Pfam" id="PF07690">
    <property type="entry name" value="MFS_1"/>
    <property type="match status" value="1"/>
</dbReference>
<comment type="similarity">
    <text evidence="2">Belongs to the major facilitator superfamily. EmrB family.</text>
</comment>
<dbReference type="Gene3D" id="1.20.1720.10">
    <property type="entry name" value="Multidrug resistance protein D"/>
    <property type="match status" value="1"/>
</dbReference>
<dbReference type="GO" id="GO:0005886">
    <property type="term" value="C:plasma membrane"/>
    <property type="evidence" value="ECO:0007669"/>
    <property type="project" value="UniProtKB-SubCell"/>
</dbReference>
<dbReference type="CDD" id="cd17503">
    <property type="entry name" value="MFS_LmrB_MDR_like"/>
    <property type="match status" value="1"/>
</dbReference>
<dbReference type="PATRIC" id="fig|1758689.4.peg.103"/>
<evidence type="ECO:0000256" key="9">
    <source>
        <dbReference type="SAM" id="Phobius"/>
    </source>
</evidence>
<organism evidence="11 12">
    <name type="scientific">Serinicoccus hydrothermalis</name>
    <dbReference type="NCBI Taxonomy" id="1758689"/>
    <lineage>
        <taxon>Bacteria</taxon>
        <taxon>Bacillati</taxon>
        <taxon>Actinomycetota</taxon>
        <taxon>Actinomycetes</taxon>
        <taxon>Micrococcales</taxon>
        <taxon>Ornithinimicrobiaceae</taxon>
        <taxon>Serinicoccus</taxon>
    </lineage>
</organism>
<dbReference type="STRING" id="1758689.SGUI_0103"/>
<dbReference type="KEGG" id="serj:SGUI_0103"/>
<feature type="transmembrane region" description="Helical" evidence="9">
    <location>
        <begin position="91"/>
        <end position="110"/>
    </location>
</feature>
<gene>
    <name evidence="11" type="ORF">SGUI_0103</name>
</gene>
<evidence type="ECO:0000259" key="10">
    <source>
        <dbReference type="PROSITE" id="PS50850"/>
    </source>
</evidence>
<evidence type="ECO:0000256" key="6">
    <source>
        <dbReference type="ARBA" id="ARBA00022989"/>
    </source>
</evidence>
<dbReference type="GO" id="GO:0022857">
    <property type="term" value="F:transmembrane transporter activity"/>
    <property type="evidence" value="ECO:0007669"/>
    <property type="project" value="InterPro"/>
</dbReference>
<evidence type="ECO:0000256" key="1">
    <source>
        <dbReference type="ARBA" id="ARBA00004651"/>
    </source>
</evidence>
<feature type="transmembrane region" description="Helical" evidence="9">
    <location>
        <begin position="154"/>
        <end position="174"/>
    </location>
</feature>
<dbReference type="InterPro" id="IPR020846">
    <property type="entry name" value="MFS_dom"/>
</dbReference>
<feature type="transmembrane region" description="Helical" evidence="9">
    <location>
        <begin position="64"/>
        <end position="84"/>
    </location>
</feature>
<evidence type="ECO:0000256" key="3">
    <source>
        <dbReference type="ARBA" id="ARBA00022448"/>
    </source>
</evidence>
<evidence type="ECO:0000313" key="11">
    <source>
        <dbReference type="EMBL" id="ANS77499.1"/>
    </source>
</evidence>
<accession>A0A1B1N7U4</accession>
<dbReference type="PANTHER" id="PTHR42718">
    <property type="entry name" value="MAJOR FACILITATOR SUPERFAMILY MULTIDRUG TRANSPORTER MFSC"/>
    <property type="match status" value="1"/>
</dbReference>
<dbReference type="NCBIfam" id="TIGR00711">
    <property type="entry name" value="efflux_EmrB"/>
    <property type="match status" value="1"/>
</dbReference>
<dbReference type="PANTHER" id="PTHR42718:SF9">
    <property type="entry name" value="MAJOR FACILITATOR SUPERFAMILY MULTIDRUG TRANSPORTER MFSC"/>
    <property type="match status" value="1"/>
</dbReference>
<dbReference type="AlphaFoldDB" id="A0A1B1N7U4"/>
<dbReference type="EMBL" id="CP014989">
    <property type="protein sequence ID" value="ANS77499.1"/>
    <property type="molecule type" value="Genomic_DNA"/>
</dbReference>
<evidence type="ECO:0000256" key="4">
    <source>
        <dbReference type="ARBA" id="ARBA00022475"/>
    </source>
</evidence>
<keyword evidence="12" id="KW-1185">Reference proteome</keyword>
<name>A0A1B1N7U4_9MICO</name>
<evidence type="ECO:0000256" key="7">
    <source>
        <dbReference type="ARBA" id="ARBA00023136"/>
    </source>
</evidence>
<feature type="transmembrane region" description="Helical" evidence="9">
    <location>
        <begin position="237"/>
        <end position="259"/>
    </location>
</feature>
<feature type="transmembrane region" description="Helical" evidence="9">
    <location>
        <begin position="212"/>
        <end position="231"/>
    </location>
</feature>
<dbReference type="PROSITE" id="PS50850">
    <property type="entry name" value="MFS"/>
    <property type="match status" value="1"/>
</dbReference>
<keyword evidence="5 9" id="KW-0812">Transmembrane</keyword>
<evidence type="ECO:0000256" key="2">
    <source>
        <dbReference type="ARBA" id="ARBA00008537"/>
    </source>
</evidence>
<dbReference type="Proteomes" id="UP000092482">
    <property type="component" value="Chromosome"/>
</dbReference>
<dbReference type="Gene3D" id="1.20.1250.20">
    <property type="entry name" value="MFS general substrate transporter like domains"/>
    <property type="match status" value="1"/>
</dbReference>
<dbReference type="InterPro" id="IPR011701">
    <property type="entry name" value="MFS"/>
</dbReference>
<dbReference type="InterPro" id="IPR004638">
    <property type="entry name" value="EmrB-like"/>
</dbReference>
<feature type="compositionally biased region" description="Basic and acidic residues" evidence="8">
    <location>
        <begin position="488"/>
        <end position="500"/>
    </location>
</feature>
<feature type="transmembrane region" description="Helical" evidence="9">
    <location>
        <begin position="122"/>
        <end position="142"/>
    </location>
</feature>
<evidence type="ECO:0000256" key="5">
    <source>
        <dbReference type="ARBA" id="ARBA00022692"/>
    </source>
</evidence>
<feature type="transmembrane region" description="Helical" evidence="9">
    <location>
        <begin position="180"/>
        <end position="200"/>
    </location>
</feature>
<reference evidence="11 12" key="1">
    <citation type="submission" date="2016-03" db="EMBL/GenBank/DDBJ databases">
        <title>Shallow-sea hydrothermal system.</title>
        <authorList>
            <person name="Tang K."/>
        </authorList>
    </citation>
    <scope>NUCLEOTIDE SEQUENCE [LARGE SCALE GENOMIC DNA]</scope>
    <source>
        <strain evidence="11 12">JLT9</strain>
    </source>
</reference>
<sequence>MSASVEAPRTLSDDADGNDDARVRLVLRVLTAAAFVVILNETLMLNALPPLMAAFGVDAGAGQWLTTGFMLTMAVVIPMTGWLLKRLSIRSAFVLAMSVFIVGTATAAFAPTFSVLLVGRVIQASGTAVMMPLLMTTIMTMVPKERRGSVMGNLTLAISVAPAMGPPVSGLILQFASWRWLFLLVLPIAAAMLLGGARLLRGSEPGEEARLDVISALLTALGFGGLVYGLSALGEGAAGPVGPGTSLGVAGVALALFAWRQLRLARRDEALVFLDLRALQVTRYVVPLALMCLAFMALIGAMLLLPILLQEVRGFSTLASGLMLMPGGLAMGLLGPTVGRLYDRVGPRPLVVPGGIGLVAGMSGMAMLATQVPWWGLVSLHVLVSLSLAFLFTPCFTAGLGALPNRLYSHGSAMLGTGQQVSAAAGTALVVTVMETRAYQLGQGGLPELEALSGGIGAGLVVATAITVGVLVLALFVRAPLPDQPEDSGPRPEDEPRDTADGTGTAYPEPVT</sequence>
<evidence type="ECO:0000256" key="8">
    <source>
        <dbReference type="SAM" id="MobiDB-lite"/>
    </source>
</evidence>
<feature type="transmembrane region" description="Helical" evidence="9">
    <location>
        <begin position="315"/>
        <end position="338"/>
    </location>
</feature>
<feature type="transmembrane region" description="Helical" evidence="9">
    <location>
        <begin position="374"/>
        <end position="403"/>
    </location>
</feature>
<feature type="transmembrane region" description="Helical" evidence="9">
    <location>
        <begin position="454"/>
        <end position="477"/>
    </location>
</feature>
<dbReference type="SUPFAM" id="SSF103473">
    <property type="entry name" value="MFS general substrate transporter"/>
    <property type="match status" value="1"/>
</dbReference>
<keyword evidence="3" id="KW-0813">Transport</keyword>
<feature type="region of interest" description="Disordered" evidence="8">
    <location>
        <begin position="482"/>
        <end position="512"/>
    </location>
</feature>
<feature type="transmembrane region" description="Helical" evidence="9">
    <location>
        <begin position="415"/>
        <end position="434"/>
    </location>
</feature>
<keyword evidence="4" id="KW-1003">Cell membrane</keyword>
<dbReference type="InterPro" id="IPR036259">
    <property type="entry name" value="MFS_trans_sf"/>
</dbReference>
<evidence type="ECO:0000313" key="12">
    <source>
        <dbReference type="Proteomes" id="UP000092482"/>
    </source>
</evidence>
<keyword evidence="6 9" id="KW-1133">Transmembrane helix</keyword>
<protein>
    <submittedName>
        <fullName evidence="11">Drug resistance transporter EmrB/QacA subfamily</fullName>
    </submittedName>
</protein>
<feature type="transmembrane region" description="Helical" evidence="9">
    <location>
        <begin position="25"/>
        <end position="44"/>
    </location>
</feature>
<feature type="transmembrane region" description="Helical" evidence="9">
    <location>
        <begin position="284"/>
        <end position="309"/>
    </location>
</feature>
<keyword evidence="7 9" id="KW-0472">Membrane</keyword>
<dbReference type="RefSeq" id="WP_237141411.1">
    <property type="nucleotide sequence ID" value="NZ_CP014989.1"/>
</dbReference>
<feature type="transmembrane region" description="Helical" evidence="9">
    <location>
        <begin position="350"/>
        <end position="368"/>
    </location>
</feature>
<feature type="domain" description="Major facilitator superfamily (MFS) profile" evidence="10">
    <location>
        <begin position="26"/>
        <end position="481"/>
    </location>
</feature>